<evidence type="ECO:0000256" key="1">
    <source>
        <dbReference type="ARBA" id="ARBA00008618"/>
    </source>
</evidence>
<geneLocation type="plasmid" evidence="2">
    <name>unnamed2</name>
</geneLocation>
<accession>A0A6P1V6D1</accession>
<dbReference type="Proteomes" id="UP000464389">
    <property type="component" value="Plasmid unnamed2"/>
</dbReference>
<reference evidence="2 3" key="1">
    <citation type="submission" date="2020-01" db="EMBL/GenBank/DDBJ databases">
        <title>Bactrocera dorsalis gut bacteria genome.</title>
        <authorList>
            <person name="Zhang H."/>
            <person name="Cai Z."/>
        </authorList>
    </citation>
    <scope>NUCLEOTIDE SEQUENCE [LARGE SCALE GENOMIC DNA]</scope>
    <source>
        <strain evidence="2 3">BD177</strain>
        <plasmid evidence="2 3">unnamed2</plasmid>
    </source>
</reference>
<keyword evidence="2" id="KW-0614">Plasmid</keyword>
<evidence type="ECO:0000313" key="3">
    <source>
        <dbReference type="Proteomes" id="UP000464389"/>
    </source>
</evidence>
<name>A0A6P1V6D1_9ENTR</name>
<comment type="similarity">
    <text evidence="1">Belongs to the antirestriction protein family.</text>
</comment>
<organism evidence="2 3">
    <name type="scientific">Klebsiella michiganensis</name>
    <dbReference type="NCBI Taxonomy" id="1134687"/>
    <lineage>
        <taxon>Bacteria</taxon>
        <taxon>Pseudomonadati</taxon>
        <taxon>Pseudomonadota</taxon>
        <taxon>Gammaproteobacteria</taxon>
        <taxon>Enterobacterales</taxon>
        <taxon>Enterobacteriaceae</taxon>
        <taxon>Klebsiella/Raoultella group</taxon>
        <taxon>Klebsiella</taxon>
    </lineage>
</organism>
<dbReference type="RefSeq" id="WP_162122829.1">
    <property type="nucleotide sequence ID" value="NZ_CP048110.1"/>
</dbReference>
<dbReference type="InterPro" id="IPR004914">
    <property type="entry name" value="Antirestrict"/>
</dbReference>
<sequence length="143" mass="16122">MLHTQSATTATPVRPSALFDFLPTLFGADYVKAEACIFAYAQKYLRDYCGGEWAFNQLPEGAGYLAPEDERVVVSNPDNWFEGEMSGDAAGIFITAMVLNHRAWMHSHHDQPEASRHYVNRYEQLMAFASTHREASAIYRALD</sequence>
<evidence type="ECO:0000313" key="2">
    <source>
        <dbReference type="EMBL" id="QHS50054.1"/>
    </source>
</evidence>
<dbReference type="Pfam" id="PF03230">
    <property type="entry name" value="Antirestrict"/>
    <property type="match status" value="1"/>
</dbReference>
<dbReference type="AlphaFoldDB" id="A0A6P1V6D1"/>
<dbReference type="EMBL" id="CP048110">
    <property type="protein sequence ID" value="QHS50054.1"/>
    <property type="molecule type" value="Genomic_DNA"/>
</dbReference>
<proteinExistence type="inferred from homology"/>
<dbReference type="InterPro" id="IPR042297">
    <property type="entry name" value="Antirestriction_sf"/>
</dbReference>
<gene>
    <name evidence="2" type="ORF">GW952_31055</name>
</gene>
<protein>
    <submittedName>
        <fullName evidence="2">Antirestriction protein</fullName>
    </submittedName>
</protein>
<dbReference type="Gene3D" id="3.30.70.3580">
    <property type="entry name" value="Antirestriction protein"/>
    <property type="match status" value="1"/>
</dbReference>